<evidence type="ECO:0000313" key="4">
    <source>
        <dbReference type="Proteomes" id="UP000218767"/>
    </source>
</evidence>
<dbReference type="CDD" id="cd01449">
    <property type="entry name" value="TST_Repeat_2"/>
    <property type="match status" value="1"/>
</dbReference>
<keyword evidence="3" id="KW-0808">Transferase</keyword>
<accession>A0A2A4X0N4</accession>
<evidence type="ECO:0000313" key="3">
    <source>
        <dbReference type="EMBL" id="PCI76100.1"/>
    </source>
</evidence>
<keyword evidence="1" id="KW-0677">Repeat</keyword>
<dbReference type="PROSITE" id="PS50206">
    <property type="entry name" value="RHODANESE_3"/>
    <property type="match status" value="2"/>
</dbReference>
<dbReference type="EMBL" id="NVUL01000062">
    <property type="protein sequence ID" value="PCI76100.1"/>
    <property type="molecule type" value="Genomic_DNA"/>
</dbReference>
<feature type="domain" description="Rhodanese" evidence="2">
    <location>
        <begin position="18"/>
        <end position="126"/>
    </location>
</feature>
<dbReference type="CDD" id="cd01448">
    <property type="entry name" value="TST_Repeat_1"/>
    <property type="match status" value="1"/>
</dbReference>
<dbReference type="InterPro" id="IPR036873">
    <property type="entry name" value="Rhodanese-like_dom_sf"/>
</dbReference>
<protein>
    <submittedName>
        <fullName evidence="3">Thiosulfate sulfurtransferase</fullName>
    </submittedName>
</protein>
<dbReference type="PANTHER" id="PTHR43855">
    <property type="entry name" value="THIOSULFATE SULFURTRANSFERASE"/>
    <property type="match status" value="1"/>
</dbReference>
<feature type="domain" description="Rhodanese" evidence="2">
    <location>
        <begin position="159"/>
        <end position="271"/>
    </location>
</feature>
<dbReference type="Gene3D" id="3.40.250.10">
    <property type="entry name" value="Rhodanese-like domain"/>
    <property type="match status" value="2"/>
</dbReference>
<dbReference type="Proteomes" id="UP000218767">
    <property type="component" value="Unassembled WGS sequence"/>
</dbReference>
<dbReference type="Pfam" id="PF00581">
    <property type="entry name" value="Rhodanese"/>
    <property type="match status" value="2"/>
</dbReference>
<evidence type="ECO:0000259" key="2">
    <source>
        <dbReference type="PROSITE" id="PS50206"/>
    </source>
</evidence>
<comment type="caution">
    <text evidence="3">The sequence shown here is derived from an EMBL/GenBank/DDBJ whole genome shotgun (WGS) entry which is preliminary data.</text>
</comment>
<dbReference type="InterPro" id="IPR001763">
    <property type="entry name" value="Rhodanese-like_dom"/>
</dbReference>
<name>A0A2A4X0N4_9GAMM</name>
<evidence type="ECO:0000256" key="1">
    <source>
        <dbReference type="ARBA" id="ARBA00022737"/>
    </source>
</evidence>
<dbReference type="SUPFAM" id="SSF52821">
    <property type="entry name" value="Rhodanese/Cell cycle control phosphatase"/>
    <property type="match status" value="2"/>
</dbReference>
<sequence length="272" mass="30266">MATLPLIMSPEAFNESLPHDDILLVAVVQQAVFNSHHIRGSILVEPAELMNGEKPAVGKLPTKEKLDVLFSKIGLNSDKHVIVYDDEGGGWAGRLIWTLDIIGHKNYSYLDGGLSAWLKMGLPLSNMNTDDSMPKPTTFSANIRQELLVSKEEVLTSIDDVESIVWDARAPEEFNGAKVTALRNGHIPGAANLNWLELQDRENDLRLKPLQEIQRQLNELGISKDKKVITHCQTHHRSGLTYLVGKALGYDIKAYDGSWSEWGNDPEVPIEI</sequence>
<organism evidence="3 4">
    <name type="scientific">SAR86 cluster bacterium</name>
    <dbReference type="NCBI Taxonomy" id="2030880"/>
    <lineage>
        <taxon>Bacteria</taxon>
        <taxon>Pseudomonadati</taxon>
        <taxon>Pseudomonadota</taxon>
        <taxon>Gammaproteobacteria</taxon>
        <taxon>SAR86 cluster</taxon>
    </lineage>
</organism>
<dbReference type="InterPro" id="IPR051126">
    <property type="entry name" value="Thiosulfate_sulfurtransferase"/>
</dbReference>
<dbReference type="SMART" id="SM00450">
    <property type="entry name" value="RHOD"/>
    <property type="match status" value="2"/>
</dbReference>
<reference evidence="4" key="1">
    <citation type="submission" date="2017-08" db="EMBL/GenBank/DDBJ databases">
        <title>A dynamic microbial community with high functional redundancy inhabits the cold, oxic subseafloor aquifer.</title>
        <authorList>
            <person name="Tully B.J."/>
            <person name="Wheat C.G."/>
            <person name="Glazer B.T."/>
            <person name="Huber J.A."/>
        </authorList>
    </citation>
    <scope>NUCLEOTIDE SEQUENCE [LARGE SCALE GENOMIC DNA]</scope>
</reference>
<proteinExistence type="predicted"/>
<dbReference type="GO" id="GO:0016740">
    <property type="term" value="F:transferase activity"/>
    <property type="evidence" value="ECO:0007669"/>
    <property type="project" value="UniProtKB-KW"/>
</dbReference>
<gene>
    <name evidence="3" type="ORF">COB20_11440</name>
</gene>
<dbReference type="AlphaFoldDB" id="A0A2A4X0N4"/>
<dbReference type="PANTHER" id="PTHR43855:SF1">
    <property type="entry name" value="THIOSULFATE SULFURTRANSFERASE"/>
    <property type="match status" value="1"/>
</dbReference>